<dbReference type="EMBL" id="NEVH01013241">
    <property type="protein sequence ID" value="PNF29561.1"/>
    <property type="molecule type" value="Genomic_DNA"/>
</dbReference>
<dbReference type="Proteomes" id="UP000235965">
    <property type="component" value="Unassembled WGS sequence"/>
</dbReference>
<reference evidence="1 2" key="1">
    <citation type="submission" date="2017-12" db="EMBL/GenBank/DDBJ databases">
        <title>Hemimetabolous genomes reveal molecular basis of termite eusociality.</title>
        <authorList>
            <person name="Harrison M.C."/>
            <person name="Jongepier E."/>
            <person name="Robertson H.M."/>
            <person name="Arning N."/>
            <person name="Bitard-Feildel T."/>
            <person name="Chao H."/>
            <person name="Childers C.P."/>
            <person name="Dinh H."/>
            <person name="Doddapaneni H."/>
            <person name="Dugan S."/>
            <person name="Gowin J."/>
            <person name="Greiner C."/>
            <person name="Han Y."/>
            <person name="Hu H."/>
            <person name="Hughes D.S.T."/>
            <person name="Huylmans A.-K."/>
            <person name="Kemena C."/>
            <person name="Kremer L.P.M."/>
            <person name="Lee S.L."/>
            <person name="Lopez-Ezquerra A."/>
            <person name="Mallet L."/>
            <person name="Monroy-Kuhn J.M."/>
            <person name="Moser A."/>
            <person name="Murali S.C."/>
            <person name="Muzny D.M."/>
            <person name="Otani S."/>
            <person name="Piulachs M.-D."/>
            <person name="Poelchau M."/>
            <person name="Qu J."/>
            <person name="Schaub F."/>
            <person name="Wada-Katsumata A."/>
            <person name="Worley K.C."/>
            <person name="Xie Q."/>
            <person name="Ylla G."/>
            <person name="Poulsen M."/>
            <person name="Gibbs R.A."/>
            <person name="Schal C."/>
            <person name="Richards S."/>
            <person name="Belles X."/>
            <person name="Korb J."/>
            <person name="Bornberg-Bauer E."/>
        </authorList>
    </citation>
    <scope>NUCLEOTIDE SEQUENCE [LARGE SCALE GENOMIC DNA]</scope>
    <source>
        <tissue evidence="1">Whole body</tissue>
    </source>
</reference>
<protein>
    <submittedName>
        <fullName evidence="1">Uncharacterized protein</fullName>
    </submittedName>
</protein>
<comment type="caution">
    <text evidence="1">The sequence shown here is derived from an EMBL/GenBank/DDBJ whole genome shotgun (WGS) entry which is preliminary data.</text>
</comment>
<dbReference type="InParanoid" id="A0A2J7QLU6"/>
<organism evidence="1 2">
    <name type="scientific">Cryptotermes secundus</name>
    <dbReference type="NCBI Taxonomy" id="105785"/>
    <lineage>
        <taxon>Eukaryota</taxon>
        <taxon>Metazoa</taxon>
        <taxon>Ecdysozoa</taxon>
        <taxon>Arthropoda</taxon>
        <taxon>Hexapoda</taxon>
        <taxon>Insecta</taxon>
        <taxon>Pterygota</taxon>
        <taxon>Neoptera</taxon>
        <taxon>Polyneoptera</taxon>
        <taxon>Dictyoptera</taxon>
        <taxon>Blattodea</taxon>
        <taxon>Blattoidea</taxon>
        <taxon>Termitoidae</taxon>
        <taxon>Kalotermitidae</taxon>
        <taxon>Cryptotermitinae</taxon>
        <taxon>Cryptotermes</taxon>
    </lineage>
</organism>
<dbReference type="AlphaFoldDB" id="A0A2J7QLU6"/>
<evidence type="ECO:0000313" key="1">
    <source>
        <dbReference type="EMBL" id="PNF29561.1"/>
    </source>
</evidence>
<proteinExistence type="predicted"/>
<name>A0A2J7QLU6_9NEOP</name>
<keyword evidence="2" id="KW-1185">Reference proteome</keyword>
<evidence type="ECO:0000313" key="2">
    <source>
        <dbReference type="Proteomes" id="UP000235965"/>
    </source>
</evidence>
<gene>
    <name evidence="1" type="ORF">B7P43_G01929</name>
</gene>
<sequence>MAMGISCADHMTTSVFEVGTNLADKRRSLGLSFQDSMVRIFCAAAVTQMSLEFLADCFMAVAGS</sequence>
<accession>A0A2J7QLU6</accession>